<evidence type="ECO:0000256" key="10">
    <source>
        <dbReference type="ARBA" id="ARBA00022833"/>
    </source>
</evidence>
<evidence type="ECO:0000256" key="12">
    <source>
        <dbReference type="ARBA" id="ARBA00029811"/>
    </source>
</evidence>
<dbReference type="SUPFAM" id="SSF63737">
    <property type="entry name" value="Leukotriene A4 hydrolase N-terminal domain"/>
    <property type="match status" value="1"/>
</dbReference>
<keyword evidence="11" id="KW-0482">Metalloprotease</keyword>
<dbReference type="GO" id="GO:0016285">
    <property type="term" value="F:alanyl aminopeptidase activity"/>
    <property type="evidence" value="ECO:0007669"/>
    <property type="project" value="UniProtKB-EC"/>
</dbReference>
<dbReference type="GO" id="GO:0005737">
    <property type="term" value="C:cytoplasm"/>
    <property type="evidence" value="ECO:0007669"/>
    <property type="project" value="UniProtKB-SubCell"/>
</dbReference>
<comment type="catalytic activity">
    <reaction evidence="1">
        <text>Release of an N-terminal amino acid, Xaa-|-Yaa- from a peptide, amide or arylamide. Xaa is preferably Ala, but may be most amino acids including Pro (slow action). When a terminal hydrophobic residue is followed by a prolyl residue, the two may be released as an intact Xaa-Pro dipeptide.</text>
        <dbReference type="EC" id="3.4.11.2"/>
    </reaction>
</comment>
<keyword evidence="7" id="KW-0645">Protease</keyword>
<keyword evidence="10 15" id="KW-0862">Zinc</keyword>
<evidence type="ECO:0000256" key="4">
    <source>
        <dbReference type="ARBA" id="ARBA00012564"/>
    </source>
</evidence>
<feature type="binding site" evidence="15">
    <location>
        <position position="296"/>
    </location>
    <ligand>
        <name>Zn(2+)</name>
        <dbReference type="ChEBI" id="CHEBI:29105"/>
        <note>catalytic</note>
    </ligand>
</feature>
<dbReference type="InterPro" id="IPR034015">
    <property type="entry name" value="M1_LTA4H"/>
</dbReference>
<feature type="active site" description="Proton acceptor" evidence="14">
    <location>
        <position position="293"/>
    </location>
</feature>
<dbReference type="CDD" id="cd09603">
    <property type="entry name" value="M1_APN_like"/>
    <property type="match status" value="1"/>
</dbReference>
<dbReference type="GO" id="GO:0006508">
    <property type="term" value="P:proteolysis"/>
    <property type="evidence" value="ECO:0007669"/>
    <property type="project" value="UniProtKB-KW"/>
</dbReference>
<evidence type="ECO:0000256" key="2">
    <source>
        <dbReference type="ARBA" id="ARBA00004496"/>
    </source>
</evidence>
<dbReference type="InterPro" id="IPR027268">
    <property type="entry name" value="Peptidase_M4/M1_CTD_sf"/>
</dbReference>
<dbReference type="AlphaFoldDB" id="A0A3N2AV55"/>
<keyword evidence="8 15" id="KW-0479">Metal-binding</keyword>
<evidence type="ECO:0000256" key="14">
    <source>
        <dbReference type="PIRSR" id="PIRSR634015-1"/>
    </source>
</evidence>
<evidence type="ECO:0000256" key="7">
    <source>
        <dbReference type="ARBA" id="ARBA00022670"/>
    </source>
</evidence>
<evidence type="ECO:0000259" key="16">
    <source>
        <dbReference type="Pfam" id="PF01433"/>
    </source>
</evidence>
<feature type="domain" description="Peptidase M1 membrane alanine aminopeptidase" evidence="16">
    <location>
        <begin position="287"/>
        <end position="427"/>
    </location>
</feature>
<evidence type="ECO:0000259" key="17">
    <source>
        <dbReference type="Pfam" id="PF17900"/>
    </source>
</evidence>
<protein>
    <recommendedName>
        <fullName evidence="5">Aminopeptidase N</fullName>
        <ecNumber evidence="4">3.4.11.2</ecNumber>
    </recommendedName>
    <alternativeName>
        <fullName evidence="12">Alanine aminopeptidase</fullName>
    </alternativeName>
    <alternativeName>
        <fullName evidence="13">Lysyl aminopeptidase</fullName>
    </alternativeName>
</protein>
<dbReference type="Gene3D" id="2.60.40.1730">
    <property type="entry name" value="tricorn interacting facor f3 domain"/>
    <property type="match status" value="1"/>
</dbReference>
<dbReference type="GO" id="GO:0008270">
    <property type="term" value="F:zinc ion binding"/>
    <property type="evidence" value="ECO:0007669"/>
    <property type="project" value="InterPro"/>
</dbReference>
<sequence length="448" mass="49241">MSPASGARPAVDAYAPGSGDVAWDALHYDLAIDYRMATNRLDGVARITGRATTELRAIVLDLVGLRVSRATLDGARLPHTARGPHVTVRPATPIPAGARFELEVAYGGQPAPRRTSWGLVGWEELEDGVIVASQPTGAPTWFPCNDRPSNKATYRIRVTTEQSYRAVATGTLVEERTSSGRTTRTFECRTPAATYLATVQIGRYVRRATTGAEVPVVAFYPAALERRVVADLATLPAMLACFVERFGPYPFDDYTVIVTQDDLEIPLEAHASAIFGANHIDGRGVEERLVAHELAHQWFGNSVGVAAWQHIWLNEGLACYAEWLWSEAAGRESTDALARIHHKRLAALPQDIVLGDPGPALMFDDRVYKRGALLVHALRLALGDVRFFGLLHDWTALHVSSTVTSDDFRRLAAQIAERPLDELFDAWLVGTALPPLPQRGGRKRRFRR</sequence>
<evidence type="ECO:0000256" key="15">
    <source>
        <dbReference type="PIRSR" id="PIRSR634015-3"/>
    </source>
</evidence>
<evidence type="ECO:0000313" key="18">
    <source>
        <dbReference type="EMBL" id="ROR66845.1"/>
    </source>
</evidence>
<evidence type="ECO:0000256" key="3">
    <source>
        <dbReference type="ARBA" id="ARBA00010136"/>
    </source>
</evidence>
<dbReference type="GO" id="GO:0008237">
    <property type="term" value="F:metallopeptidase activity"/>
    <property type="evidence" value="ECO:0007669"/>
    <property type="project" value="UniProtKB-KW"/>
</dbReference>
<dbReference type="Proteomes" id="UP000275456">
    <property type="component" value="Unassembled WGS sequence"/>
</dbReference>
<feature type="domain" description="Aminopeptidase N-like N-terminal" evidence="17">
    <location>
        <begin position="26"/>
        <end position="196"/>
    </location>
</feature>
<evidence type="ECO:0000256" key="9">
    <source>
        <dbReference type="ARBA" id="ARBA00022801"/>
    </source>
</evidence>
<dbReference type="InterPro" id="IPR001930">
    <property type="entry name" value="Peptidase_M1"/>
</dbReference>
<reference evidence="18 19" key="1">
    <citation type="submission" date="2018-11" db="EMBL/GenBank/DDBJ databases">
        <title>Sequencing the genomes of 1000 actinobacteria strains.</title>
        <authorList>
            <person name="Klenk H.-P."/>
        </authorList>
    </citation>
    <scope>NUCLEOTIDE SEQUENCE [LARGE SCALE GENOMIC DNA]</scope>
    <source>
        <strain evidence="18 19">DSM 9580</strain>
    </source>
</reference>
<dbReference type="InterPro" id="IPR014782">
    <property type="entry name" value="Peptidase_M1_dom"/>
</dbReference>
<evidence type="ECO:0000256" key="5">
    <source>
        <dbReference type="ARBA" id="ARBA00015611"/>
    </source>
</evidence>
<evidence type="ECO:0000256" key="13">
    <source>
        <dbReference type="ARBA" id="ARBA00031533"/>
    </source>
</evidence>
<comment type="cofactor">
    <cofactor evidence="15">
        <name>Zn(2+)</name>
        <dbReference type="ChEBI" id="CHEBI:29105"/>
    </cofactor>
    <text evidence="15">Binds 1 zinc ion per subunit.</text>
</comment>
<dbReference type="SUPFAM" id="SSF55486">
    <property type="entry name" value="Metalloproteases ('zincins'), catalytic domain"/>
    <property type="match status" value="1"/>
</dbReference>
<comment type="subcellular location">
    <subcellularLocation>
        <location evidence="2">Cytoplasm</location>
    </subcellularLocation>
</comment>
<feature type="binding site" evidence="15">
    <location>
        <position position="315"/>
    </location>
    <ligand>
        <name>Zn(2+)</name>
        <dbReference type="ChEBI" id="CHEBI:29105"/>
        <note>catalytic</note>
    </ligand>
</feature>
<comment type="caution">
    <text evidence="18">The sequence shown here is derived from an EMBL/GenBank/DDBJ whole genome shotgun (WGS) entry which is preliminary data.</text>
</comment>
<gene>
    <name evidence="18" type="ORF">EDD26_2240</name>
</gene>
<organism evidence="18 19">
    <name type="scientific">Agrococcus jenensis</name>
    <dbReference type="NCBI Taxonomy" id="46353"/>
    <lineage>
        <taxon>Bacteria</taxon>
        <taxon>Bacillati</taxon>
        <taxon>Actinomycetota</taxon>
        <taxon>Actinomycetes</taxon>
        <taxon>Micrococcales</taxon>
        <taxon>Microbacteriaceae</taxon>
        <taxon>Agrococcus</taxon>
    </lineage>
</organism>
<dbReference type="PRINTS" id="PR00756">
    <property type="entry name" value="ALADIPTASE"/>
</dbReference>
<feature type="binding site" evidence="15">
    <location>
        <position position="292"/>
    </location>
    <ligand>
        <name>Zn(2+)</name>
        <dbReference type="ChEBI" id="CHEBI:29105"/>
        <note>catalytic</note>
    </ligand>
</feature>
<dbReference type="RefSeq" id="WP_245989866.1">
    <property type="nucleotide sequence ID" value="NZ_RKHJ01000001.1"/>
</dbReference>
<accession>A0A3N2AV55</accession>
<dbReference type="EC" id="3.4.11.2" evidence="4"/>
<evidence type="ECO:0000313" key="19">
    <source>
        <dbReference type="Proteomes" id="UP000275456"/>
    </source>
</evidence>
<feature type="active site" description="Proton donor" evidence="14">
    <location>
        <position position="368"/>
    </location>
</feature>
<keyword evidence="9" id="KW-0378">Hydrolase</keyword>
<proteinExistence type="inferred from homology"/>
<dbReference type="InterPro" id="IPR045357">
    <property type="entry name" value="Aminopeptidase_N-like_N"/>
</dbReference>
<evidence type="ECO:0000256" key="8">
    <source>
        <dbReference type="ARBA" id="ARBA00022723"/>
    </source>
</evidence>
<dbReference type="Gene3D" id="1.10.390.10">
    <property type="entry name" value="Neutral Protease Domain 2"/>
    <property type="match status" value="1"/>
</dbReference>
<name>A0A3N2AV55_9MICO</name>
<dbReference type="InterPro" id="IPR042097">
    <property type="entry name" value="Aminopeptidase_N-like_N_sf"/>
</dbReference>
<evidence type="ECO:0000256" key="1">
    <source>
        <dbReference type="ARBA" id="ARBA00000098"/>
    </source>
</evidence>
<dbReference type="Pfam" id="PF17900">
    <property type="entry name" value="Peptidase_M1_N"/>
    <property type="match status" value="1"/>
</dbReference>
<evidence type="ECO:0000256" key="6">
    <source>
        <dbReference type="ARBA" id="ARBA00022490"/>
    </source>
</evidence>
<evidence type="ECO:0000256" key="11">
    <source>
        <dbReference type="ARBA" id="ARBA00023049"/>
    </source>
</evidence>
<dbReference type="EMBL" id="RKHJ01000001">
    <property type="protein sequence ID" value="ROR66845.1"/>
    <property type="molecule type" value="Genomic_DNA"/>
</dbReference>
<dbReference type="PANTHER" id="PTHR45726">
    <property type="entry name" value="LEUKOTRIENE A-4 HYDROLASE"/>
    <property type="match status" value="1"/>
</dbReference>
<keyword evidence="6" id="KW-0963">Cytoplasm</keyword>
<dbReference type="Pfam" id="PF01433">
    <property type="entry name" value="Peptidase_M1"/>
    <property type="match status" value="1"/>
</dbReference>
<comment type="similarity">
    <text evidence="3">Belongs to the peptidase M1 family.</text>
</comment>
<keyword evidence="19" id="KW-1185">Reference proteome</keyword>
<dbReference type="PANTHER" id="PTHR45726:SF3">
    <property type="entry name" value="LEUKOTRIENE A-4 HYDROLASE"/>
    <property type="match status" value="1"/>
</dbReference>